<protein>
    <submittedName>
        <fullName evidence="7">Uncharacterized protein</fullName>
    </submittedName>
</protein>
<dbReference type="GO" id="GO:0000793">
    <property type="term" value="C:condensed chromosome"/>
    <property type="evidence" value="ECO:0007669"/>
    <property type="project" value="TreeGrafter"/>
</dbReference>
<dbReference type="OrthoDB" id="27031at2759"/>
<accession>A0A8J6C3P6</accession>
<dbReference type="InterPro" id="IPR029448">
    <property type="entry name" value="FANCD2"/>
</dbReference>
<evidence type="ECO:0000313" key="8">
    <source>
        <dbReference type="Proteomes" id="UP000729402"/>
    </source>
</evidence>
<evidence type="ECO:0000256" key="4">
    <source>
        <dbReference type="ARBA" id="ARBA00023242"/>
    </source>
</evidence>
<name>A0A8J6C3P6_ZIZPA</name>
<evidence type="ECO:0000256" key="1">
    <source>
        <dbReference type="ARBA" id="ARBA00004123"/>
    </source>
</evidence>
<feature type="region of interest" description="Disordered" evidence="6">
    <location>
        <begin position="1"/>
        <end position="27"/>
    </location>
</feature>
<comment type="caution">
    <text evidence="7">The sequence shown here is derived from an EMBL/GenBank/DDBJ whole genome shotgun (WGS) entry which is preliminary data.</text>
</comment>
<evidence type="ECO:0000256" key="3">
    <source>
        <dbReference type="ARBA" id="ARBA00022843"/>
    </source>
</evidence>
<dbReference type="EMBL" id="JAAALK010000079">
    <property type="protein sequence ID" value="KAG8100720.1"/>
    <property type="molecule type" value="Genomic_DNA"/>
</dbReference>
<proteinExistence type="inferred from homology"/>
<feature type="compositionally biased region" description="Acidic residues" evidence="6">
    <location>
        <begin position="634"/>
        <end position="649"/>
    </location>
</feature>
<dbReference type="AlphaFoldDB" id="A0A8J6C3P6"/>
<dbReference type="PANTHER" id="PTHR32086:SF0">
    <property type="entry name" value="FANCONI ANEMIA GROUP D2 PROTEIN"/>
    <property type="match status" value="1"/>
</dbReference>
<comment type="similarity">
    <text evidence="5">Belongs to the Fanconi anemia protein FANCD2 family.</text>
</comment>
<evidence type="ECO:0000256" key="2">
    <source>
        <dbReference type="ARBA" id="ARBA00022499"/>
    </source>
</evidence>
<sequence length="649" mass="72840">MEGKFSNKRQKGYKEKTASVKSNSDEKLKQPTILDAFKRAGVTISQEIKRTSQPSSTGMMSMDIEHEANNPCELEVVDLMAAPAQLDTQRFKFRTLHVTCLSLLNYSEPHDSTCSYHESEMPLFLYLLRDLHSKLDNLNPSSKPFFSSSQVNSTHAYCRKSMEEFLNKIKPLFSSLRKHLDGAVSMIKDGLDSCPNNWNSHSASAGNPDIPHMVVLKSSVATSVFKEVLGCYRKLLGIPDLLNQANISVLKELLQTFQPTENFDDVLSAFRPSLIPGNLDYLYCGAYTMFEAIMDPVCSFSYILASDVLITMQSVLNSVIMLEKSGEQNGNNIRMGCSKEIIPFLRKHLGLSAHQLLTSDFPSENAENGWQSKGDLMKKILQIYLKNSESTSDLLHKLACSVLPQVPSPKNRSTQGKSHGYPTLCSTTILSWYRVLHEENTGNLNKTIKQVLKTRARPERETVETALEEIQKSINVFVSLINICKIHEKVAMHAMAVKHGGRFVDTFLKAFNFLETQFGQHNEIILQMIKSLQKATRIIQTICSEAKGYKRTMITSKIPAAKRSMERFLFHVKALLHNCSTEDSFWMGNLKHKDLQGHVVSSQVYGSVDDSPNEEQEQMETDSDTPADGNADAMDADVPEDSNEAPLEE</sequence>
<dbReference type="GO" id="GO:0070182">
    <property type="term" value="F:DNA polymerase binding"/>
    <property type="evidence" value="ECO:0007669"/>
    <property type="project" value="TreeGrafter"/>
</dbReference>
<feature type="region of interest" description="Disordered" evidence="6">
    <location>
        <begin position="605"/>
        <end position="649"/>
    </location>
</feature>
<dbReference type="Pfam" id="PF14631">
    <property type="entry name" value="FancD2"/>
    <property type="match status" value="1"/>
</dbReference>
<evidence type="ECO:0000313" key="7">
    <source>
        <dbReference type="EMBL" id="KAG8100720.1"/>
    </source>
</evidence>
<dbReference type="GO" id="GO:0007129">
    <property type="term" value="P:homologous chromosome pairing at meiosis"/>
    <property type="evidence" value="ECO:0007669"/>
    <property type="project" value="TreeGrafter"/>
</dbReference>
<evidence type="ECO:0000256" key="5">
    <source>
        <dbReference type="ARBA" id="ARBA00093456"/>
    </source>
</evidence>
<dbReference type="GO" id="GO:0036297">
    <property type="term" value="P:interstrand cross-link repair"/>
    <property type="evidence" value="ECO:0007669"/>
    <property type="project" value="TreeGrafter"/>
</dbReference>
<dbReference type="Proteomes" id="UP000729402">
    <property type="component" value="Unassembled WGS sequence"/>
</dbReference>
<keyword evidence="3" id="KW-0832">Ubl conjugation</keyword>
<reference evidence="7" key="2">
    <citation type="submission" date="2021-02" db="EMBL/GenBank/DDBJ databases">
        <authorList>
            <person name="Kimball J.A."/>
            <person name="Haas M.W."/>
            <person name="Macchietto M."/>
            <person name="Kono T."/>
            <person name="Duquette J."/>
            <person name="Shao M."/>
        </authorList>
    </citation>
    <scope>NUCLEOTIDE SEQUENCE</scope>
    <source>
        <tissue evidence="7">Fresh leaf tissue</tissue>
    </source>
</reference>
<feature type="compositionally biased region" description="Basic and acidic residues" evidence="6">
    <location>
        <begin position="12"/>
        <end position="27"/>
    </location>
</feature>
<comment type="subcellular location">
    <subcellularLocation>
        <location evidence="1">Nucleus</location>
    </subcellularLocation>
</comment>
<reference evidence="7" key="1">
    <citation type="journal article" date="2021" name="bioRxiv">
        <title>Whole Genome Assembly and Annotation of Northern Wild Rice, Zizania palustris L., Supports a Whole Genome Duplication in the Zizania Genus.</title>
        <authorList>
            <person name="Haas M."/>
            <person name="Kono T."/>
            <person name="Macchietto M."/>
            <person name="Millas R."/>
            <person name="McGilp L."/>
            <person name="Shao M."/>
            <person name="Duquette J."/>
            <person name="Hirsch C.N."/>
            <person name="Kimball J."/>
        </authorList>
    </citation>
    <scope>NUCLEOTIDE SEQUENCE</scope>
    <source>
        <tissue evidence="7">Fresh leaf tissue</tissue>
    </source>
</reference>
<evidence type="ECO:0000256" key="6">
    <source>
        <dbReference type="SAM" id="MobiDB-lite"/>
    </source>
</evidence>
<dbReference type="GO" id="GO:1990918">
    <property type="term" value="P:double-strand break repair involved in meiotic recombination"/>
    <property type="evidence" value="ECO:0007669"/>
    <property type="project" value="TreeGrafter"/>
</dbReference>
<dbReference type="GO" id="GO:0031573">
    <property type="term" value="P:mitotic intra-S DNA damage checkpoint signaling"/>
    <property type="evidence" value="ECO:0007669"/>
    <property type="project" value="TreeGrafter"/>
</dbReference>
<keyword evidence="8" id="KW-1185">Reference proteome</keyword>
<organism evidence="7 8">
    <name type="scientific">Zizania palustris</name>
    <name type="common">Northern wild rice</name>
    <dbReference type="NCBI Taxonomy" id="103762"/>
    <lineage>
        <taxon>Eukaryota</taxon>
        <taxon>Viridiplantae</taxon>
        <taxon>Streptophyta</taxon>
        <taxon>Embryophyta</taxon>
        <taxon>Tracheophyta</taxon>
        <taxon>Spermatophyta</taxon>
        <taxon>Magnoliopsida</taxon>
        <taxon>Liliopsida</taxon>
        <taxon>Poales</taxon>
        <taxon>Poaceae</taxon>
        <taxon>BOP clade</taxon>
        <taxon>Oryzoideae</taxon>
        <taxon>Oryzeae</taxon>
        <taxon>Zizaniinae</taxon>
        <taxon>Zizania</taxon>
    </lineage>
</organism>
<dbReference type="GO" id="GO:0005634">
    <property type="term" value="C:nucleus"/>
    <property type="evidence" value="ECO:0007669"/>
    <property type="project" value="UniProtKB-SubCell"/>
</dbReference>
<keyword evidence="2" id="KW-1017">Isopeptide bond</keyword>
<gene>
    <name evidence="7" type="ORF">GUJ93_ZPchr0013g36703</name>
</gene>
<feature type="compositionally biased region" description="Acidic residues" evidence="6">
    <location>
        <begin position="611"/>
        <end position="625"/>
    </location>
</feature>
<feature type="compositionally biased region" description="Basic residues" evidence="6">
    <location>
        <begin position="1"/>
        <end position="11"/>
    </location>
</feature>
<keyword evidence="4" id="KW-0539">Nucleus</keyword>
<dbReference type="PANTHER" id="PTHR32086">
    <property type="entry name" value="FANCONI ANEMIA GROUP D2 PROTEIN"/>
    <property type="match status" value="1"/>
</dbReference>